<comment type="caution">
    <text evidence="7">The sequence shown here is derived from an EMBL/GenBank/DDBJ whole genome shotgun (WGS) entry which is preliminary data.</text>
</comment>
<proteinExistence type="inferred from homology"/>
<dbReference type="InterPro" id="IPR019002">
    <property type="entry name" value="Ribosome_biogenesis_Nop16"/>
</dbReference>
<dbReference type="PANTHER" id="PTHR13243:SF1">
    <property type="entry name" value="NUCLEOLAR PROTEIN 16"/>
    <property type="match status" value="1"/>
</dbReference>
<evidence type="ECO:0000313" key="7">
    <source>
        <dbReference type="EMBL" id="KAG7086609.1"/>
    </source>
</evidence>
<dbReference type="PANTHER" id="PTHR13243">
    <property type="entry name" value="HSPC111 PROTEIN-RELATED"/>
    <property type="match status" value="1"/>
</dbReference>
<dbReference type="GeneID" id="66071629"/>
<dbReference type="RefSeq" id="XP_043003080.1">
    <property type="nucleotide sequence ID" value="XM_043159479.1"/>
</dbReference>
<reference evidence="7" key="1">
    <citation type="journal article" date="2021" name="Genome Biol. Evol.">
        <title>The assembled and annotated genome of the fairy-ring fungus Marasmius oreades.</title>
        <authorList>
            <person name="Hiltunen M."/>
            <person name="Ament-Velasquez S.L."/>
            <person name="Johannesson H."/>
        </authorList>
    </citation>
    <scope>NUCLEOTIDE SEQUENCE</scope>
    <source>
        <strain evidence="7">03SP1</strain>
    </source>
</reference>
<dbReference type="OrthoDB" id="285729at2759"/>
<evidence type="ECO:0000256" key="1">
    <source>
        <dbReference type="ARBA" id="ARBA00002889"/>
    </source>
</evidence>
<evidence type="ECO:0000256" key="5">
    <source>
        <dbReference type="ARBA" id="ARBA00023242"/>
    </source>
</evidence>
<feature type="compositionally biased region" description="Basic residues" evidence="6">
    <location>
        <begin position="1"/>
        <end position="29"/>
    </location>
</feature>
<dbReference type="Proteomes" id="UP001049176">
    <property type="component" value="Chromosome 10"/>
</dbReference>
<comment type="similarity">
    <text evidence="3">Belongs to the NOP16 family.</text>
</comment>
<comment type="function">
    <text evidence="1">Involved in the biogenesis of the 60S ribosomal subunit.</text>
</comment>
<gene>
    <name evidence="7" type="ORF">E1B28_002553</name>
</gene>
<organism evidence="7 8">
    <name type="scientific">Marasmius oreades</name>
    <name type="common">fairy-ring Marasmius</name>
    <dbReference type="NCBI Taxonomy" id="181124"/>
    <lineage>
        <taxon>Eukaryota</taxon>
        <taxon>Fungi</taxon>
        <taxon>Dikarya</taxon>
        <taxon>Basidiomycota</taxon>
        <taxon>Agaricomycotina</taxon>
        <taxon>Agaricomycetes</taxon>
        <taxon>Agaricomycetidae</taxon>
        <taxon>Agaricales</taxon>
        <taxon>Marasmiineae</taxon>
        <taxon>Marasmiaceae</taxon>
        <taxon>Marasmius</taxon>
    </lineage>
</organism>
<evidence type="ECO:0000256" key="6">
    <source>
        <dbReference type="SAM" id="MobiDB-lite"/>
    </source>
</evidence>
<keyword evidence="5" id="KW-0539">Nucleus</keyword>
<dbReference type="KEGG" id="more:E1B28_002553"/>
<name>A0A9P7RMV3_9AGAR</name>
<sequence length="248" mass="27662">MANPRQRRKSRSSSHRPVSHSKNAKRTLKKMPTIRAPKVLQDAWDKNKTVRQNYAALGLIHDLNPSAAGGAEVVDVDINQNDQTTHPITDSAVSSTSENGSQGTSALGAGKPALPPQGSTIPKGYGRIVRDEVGNVVRIDYSDEEHNDKLVDKRYQDVDTNMEQLEPELDTSIKEKWIEGMGRQTGRAQVIVKKHFVEGESCDRLWDLSLSPVAIRSALLSLLRCFSIEFTCHRVYLYTRLSPRNSTK</sequence>
<dbReference type="GO" id="GO:0042273">
    <property type="term" value="P:ribosomal large subunit biogenesis"/>
    <property type="evidence" value="ECO:0007669"/>
    <property type="project" value="TreeGrafter"/>
</dbReference>
<keyword evidence="8" id="KW-1185">Reference proteome</keyword>
<accession>A0A9P7RMV3</accession>
<evidence type="ECO:0000313" key="8">
    <source>
        <dbReference type="Proteomes" id="UP001049176"/>
    </source>
</evidence>
<feature type="region of interest" description="Disordered" evidence="6">
    <location>
        <begin position="82"/>
        <end position="125"/>
    </location>
</feature>
<feature type="compositionally biased region" description="Polar residues" evidence="6">
    <location>
        <begin position="82"/>
        <end position="105"/>
    </location>
</feature>
<evidence type="ECO:0000256" key="3">
    <source>
        <dbReference type="ARBA" id="ARBA00008479"/>
    </source>
</evidence>
<evidence type="ECO:0000256" key="2">
    <source>
        <dbReference type="ARBA" id="ARBA00004604"/>
    </source>
</evidence>
<evidence type="ECO:0000256" key="4">
    <source>
        <dbReference type="ARBA" id="ARBA00015522"/>
    </source>
</evidence>
<comment type="subcellular location">
    <subcellularLocation>
        <location evidence="2">Nucleus</location>
        <location evidence="2">Nucleolus</location>
    </subcellularLocation>
</comment>
<protein>
    <recommendedName>
        <fullName evidence="4">Nucleolar protein 16</fullName>
    </recommendedName>
</protein>
<feature type="region of interest" description="Disordered" evidence="6">
    <location>
        <begin position="1"/>
        <end position="30"/>
    </location>
</feature>
<dbReference type="GO" id="GO:0005730">
    <property type="term" value="C:nucleolus"/>
    <property type="evidence" value="ECO:0007669"/>
    <property type="project" value="UniProtKB-SubCell"/>
</dbReference>
<dbReference type="EMBL" id="CM032190">
    <property type="protein sequence ID" value="KAG7086609.1"/>
    <property type="molecule type" value="Genomic_DNA"/>
</dbReference>
<dbReference type="Pfam" id="PF09420">
    <property type="entry name" value="Nop16"/>
    <property type="match status" value="1"/>
</dbReference>
<dbReference type="AlphaFoldDB" id="A0A9P7RMV3"/>